<dbReference type="KEGG" id="ssai:N0B31_17810"/>
<evidence type="ECO:0000313" key="2">
    <source>
        <dbReference type="EMBL" id="UWM53967.1"/>
    </source>
</evidence>
<name>A0A9E7R1L6_9EURY</name>
<dbReference type="AlphaFoldDB" id="A0A9E7R1L6"/>
<protein>
    <submittedName>
        <fullName evidence="2">Uncharacterized protein</fullName>
    </submittedName>
</protein>
<evidence type="ECO:0000256" key="1">
    <source>
        <dbReference type="SAM" id="Phobius"/>
    </source>
</evidence>
<proteinExistence type="predicted"/>
<dbReference type="RefSeq" id="WP_260592961.1">
    <property type="nucleotide sequence ID" value="NZ_CP104003.1"/>
</dbReference>
<dbReference type="GeneID" id="74944318"/>
<dbReference type="Proteomes" id="UP001057580">
    <property type="component" value="Chromosome"/>
</dbReference>
<reference evidence="2" key="1">
    <citation type="submission" date="2022-09" db="EMBL/GenBank/DDBJ databases">
        <title>Diverse halophilic archaea isolated from saline environments.</title>
        <authorList>
            <person name="Cui H.-L."/>
        </authorList>
    </citation>
    <scope>NUCLEOTIDE SEQUENCE</scope>
    <source>
        <strain evidence="2">ZS-35-S2</strain>
    </source>
</reference>
<keyword evidence="1" id="KW-0472">Membrane</keyword>
<feature type="transmembrane region" description="Helical" evidence="1">
    <location>
        <begin position="56"/>
        <end position="79"/>
    </location>
</feature>
<keyword evidence="3" id="KW-1185">Reference proteome</keyword>
<sequence>MPDRSPTERSPSERDRPTGREALRGALADWPRHGAALVVALSAVAVALLVDTPSARYGAGLIVFSVWMAWFVLTAIAFVERARF</sequence>
<feature type="transmembrane region" description="Helical" evidence="1">
    <location>
        <begin position="30"/>
        <end position="50"/>
    </location>
</feature>
<dbReference type="EMBL" id="CP104003">
    <property type="protein sequence ID" value="UWM53967.1"/>
    <property type="molecule type" value="Genomic_DNA"/>
</dbReference>
<keyword evidence="1" id="KW-1133">Transmembrane helix</keyword>
<evidence type="ECO:0000313" key="3">
    <source>
        <dbReference type="Proteomes" id="UP001057580"/>
    </source>
</evidence>
<gene>
    <name evidence="2" type="ORF">N0B31_17810</name>
</gene>
<organism evidence="2 3">
    <name type="scientific">Salinirubellus salinus</name>
    <dbReference type="NCBI Taxonomy" id="1364945"/>
    <lineage>
        <taxon>Archaea</taxon>
        <taxon>Methanobacteriati</taxon>
        <taxon>Methanobacteriota</taxon>
        <taxon>Stenosarchaea group</taxon>
        <taxon>Halobacteria</taxon>
        <taxon>Halobacteriales</taxon>
        <taxon>Natronomonadaceae</taxon>
        <taxon>Salinirubellus</taxon>
    </lineage>
</organism>
<keyword evidence="1" id="KW-0812">Transmembrane</keyword>
<accession>A0A9E7R1L6</accession>